<evidence type="ECO:0000313" key="2">
    <source>
        <dbReference type="EMBL" id="ANB77817.1"/>
    </source>
</evidence>
<dbReference type="RefSeq" id="WP_063500997.1">
    <property type="nucleotide sequence ID" value="NZ_CP014580.1"/>
</dbReference>
<reference evidence="2 3" key="1">
    <citation type="journal article" date="2016" name="Gene">
        <title>PacBio SMRT assembly of a complex multi-replicon genome reveals chlorocatechol degradative operon in a region of genome plasticity.</title>
        <authorList>
            <person name="Ricker N."/>
            <person name="Shen S.Y."/>
            <person name="Goordial J."/>
            <person name="Jin S."/>
            <person name="Fulthorpe R.R."/>
        </authorList>
    </citation>
    <scope>NUCLEOTIDE SEQUENCE [LARGE SCALE GENOMIC DNA]</scope>
    <source>
        <strain evidence="2 3">OLGA172</strain>
        <plasmid evidence="3">polga1</plasmid>
    </source>
</reference>
<keyword evidence="2" id="KW-0614">Plasmid</keyword>
<name>A0A167WNE0_9BURK</name>
<proteinExistence type="predicted"/>
<dbReference type="KEGG" id="buz:AYM40_36290"/>
<gene>
    <name evidence="2" type="ORF">AYM40_36290</name>
</gene>
<organism evidence="2 3">
    <name type="scientific">Paraburkholderia phytofirmans OLGA172</name>
    <dbReference type="NCBI Taxonomy" id="1417228"/>
    <lineage>
        <taxon>Bacteria</taxon>
        <taxon>Pseudomonadati</taxon>
        <taxon>Pseudomonadota</taxon>
        <taxon>Betaproteobacteria</taxon>
        <taxon>Burkholderiales</taxon>
        <taxon>Burkholderiaceae</taxon>
        <taxon>Paraburkholderia</taxon>
    </lineage>
</organism>
<dbReference type="Pfam" id="PF02129">
    <property type="entry name" value="Peptidase_S15"/>
    <property type="match status" value="1"/>
</dbReference>
<sequence>MSSQRAVEFLSKGEKIRGDLVLPEGEGPFPLLVMGGGWCYVKEIVMPHYAKAIVEKGVAVLMFDYRCMGASEGLPRQHIDPAAQIEDYKSAVTFGERLPEIDGERIGVWGISYAGGHVLAVGATDERVKCVISNIPVVDGYENMRRVHGSQRFHELNELILADRRERTKSGTAGGRMPMSSLHPFSELSTWPFPTIHTIFHDIKEREAPRHEHWSTIESTELLLGYDVAPFARRLYDKPTLMVVAEGDEITLWDLEIGVFNSIPSARKKLAVLPKVSHMSLYSKQNDLAVAGRLAAEFAAEHLGVR</sequence>
<dbReference type="SUPFAM" id="SSF53474">
    <property type="entry name" value="alpha/beta-Hydrolases"/>
    <property type="match status" value="1"/>
</dbReference>
<dbReference type="Gene3D" id="3.40.50.1820">
    <property type="entry name" value="alpha/beta hydrolase"/>
    <property type="match status" value="1"/>
</dbReference>
<dbReference type="AlphaFoldDB" id="A0A167WNE0"/>
<evidence type="ECO:0000259" key="1">
    <source>
        <dbReference type="Pfam" id="PF02129"/>
    </source>
</evidence>
<dbReference type="InterPro" id="IPR029058">
    <property type="entry name" value="AB_hydrolase_fold"/>
</dbReference>
<geneLocation type="plasmid" evidence="3">
    <name>polga1</name>
</geneLocation>
<keyword evidence="3" id="KW-1185">Reference proteome</keyword>
<dbReference type="EMBL" id="CP014580">
    <property type="protein sequence ID" value="ANB77817.1"/>
    <property type="molecule type" value="Genomic_DNA"/>
</dbReference>
<dbReference type="GO" id="GO:0016787">
    <property type="term" value="F:hydrolase activity"/>
    <property type="evidence" value="ECO:0007669"/>
    <property type="project" value="InterPro"/>
</dbReference>
<dbReference type="PANTHER" id="PTHR47751:SF2">
    <property type="entry name" value="DLTD N-TERMINAL DOMAIN PROTEIN (AFU_ORTHOLOGUE AFUA_8G00380)-RELATED"/>
    <property type="match status" value="1"/>
</dbReference>
<dbReference type="InterPro" id="IPR000383">
    <property type="entry name" value="Xaa-Pro-like_dom"/>
</dbReference>
<protein>
    <submittedName>
        <fullName evidence="2">Peptidase S15</fullName>
    </submittedName>
</protein>
<evidence type="ECO:0000313" key="3">
    <source>
        <dbReference type="Proteomes" id="UP000076852"/>
    </source>
</evidence>
<dbReference type="PANTHER" id="PTHR47751">
    <property type="entry name" value="SUPERFAMILY HYDROLASE, PUTATIVE (AFU_ORTHOLOGUE AFUA_2G16580)-RELATED"/>
    <property type="match status" value="1"/>
</dbReference>
<feature type="domain" description="Xaa-Pro dipeptidyl-peptidase-like" evidence="1">
    <location>
        <begin position="13"/>
        <end position="158"/>
    </location>
</feature>
<dbReference type="OrthoDB" id="9805123at2"/>
<dbReference type="Proteomes" id="UP000076852">
    <property type="component" value="Plasmid pOLGA1"/>
</dbReference>
<dbReference type="Gene3D" id="1.10.10.800">
    <property type="match status" value="1"/>
</dbReference>
<dbReference type="InterPro" id="IPR051411">
    <property type="entry name" value="Polyketide_trans_af380"/>
</dbReference>
<accession>A0A167WNE0</accession>